<dbReference type="PhylomeDB" id="K6VA19"/>
<dbReference type="GeneID" id="14692347"/>
<dbReference type="Proteomes" id="UP000006319">
    <property type="component" value="Chromosome 8"/>
</dbReference>
<dbReference type="OrthoDB" id="379527at2759"/>
<dbReference type="KEGG" id="pcy:PCYB_081580"/>
<dbReference type="VEuPathDB" id="PlasmoDB:PCYB_081580"/>
<dbReference type="OMA" id="FMDMMQI"/>
<dbReference type="RefSeq" id="XP_004221944.1">
    <property type="nucleotide sequence ID" value="XM_004221896.1"/>
</dbReference>
<reference evidence="2 3" key="1">
    <citation type="journal article" date="2012" name="Nat. Genet.">
        <title>Plasmodium cynomolgi genome sequences provide insight into Plasmodium vivax and the monkey malaria clade.</title>
        <authorList>
            <person name="Tachibana S."/>
            <person name="Sullivan S.A."/>
            <person name="Kawai S."/>
            <person name="Nakamura S."/>
            <person name="Kim H.R."/>
            <person name="Goto N."/>
            <person name="Arisue N."/>
            <person name="Palacpac N.M.Q."/>
            <person name="Honma H."/>
            <person name="Yagi M."/>
            <person name="Tougan T."/>
            <person name="Katakai Y."/>
            <person name="Kaneko O."/>
            <person name="Mita T."/>
            <person name="Kita K."/>
            <person name="Yasutomi Y."/>
            <person name="Sutton P.L."/>
            <person name="Shakhbatyan R."/>
            <person name="Horii T."/>
            <person name="Yasunaga T."/>
            <person name="Barnwell J.W."/>
            <person name="Escalante A.A."/>
            <person name="Carlton J.M."/>
            <person name="Tanabe K."/>
        </authorList>
    </citation>
    <scope>NUCLEOTIDE SEQUENCE [LARGE SCALE GENOMIC DNA]</scope>
    <source>
        <strain evidence="2 3">B</strain>
    </source>
</reference>
<evidence type="ECO:0000313" key="2">
    <source>
        <dbReference type="EMBL" id="GAB65997.1"/>
    </source>
</evidence>
<protein>
    <submittedName>
        <fullName evidence="2">Uncharacterized protein</fullName>
    </submittedName>
</protein>
<evidence type="ECO:0000256" key="1">
    <source>
        <dbReference type="SAM" id="MobiDB-lite"/>
    </source>
</evidence>
<keyword evidence="3" id="KW-1185">Reference proteome</keyword>
<feature type="region of interest" description="Disordered" evidence="1">
    <location>
        <begin position="86"/>
        <end position="128"/>
    </location>
</feature>
<dbReference type="eggNOG" id="ENOG502QXRN">
    <property type="taxonomic scope" value="Eukaryota"/>
</dbReference>
<dbReference type="EMBL" id="DF157100">
    <property type="protein sequence ID" value="GAB65997.1"/>
    <property type="molecule type" value="Genomic_DNA"/>
</dbReference>
<name>K6VA19_PLACD</name>
<dbReference type="AlphaFoldDB" id="K6VA19"/>
<proteinExistence type="predicted"/>
<organism evidence="2 3">
    <name type="scientific">Plasmodium cynomolgi (strain B)</name>
    <dbReference type="NCBI Taxonomy" id="1120755"/>
    <lineage>
        <taxon>Eukaryota</taxon>
        <taxon>Sar</taxon>
        <taxon>Alveolata</taxon>
        <taxon>Apicomplexa</taxon>
        <taxon>Aconoidasida</taxon>
        <taxon>Haemosporida</taxon>
        <taxon>Plasmodiidae</taxon>
        <taxon>Plasmodium</taxon>
        <taxon>Plasmodium (Plasmodium)</taxon>
    </lineage>
</organism>
<sequence>MAAFKPYKFVLFDKNVKNSNLYKQIIAHLDLSILCKEIYVSEKLCHFKYEHVSRNKLVYFSDHNLFDKLKCPPLNRNIEEHLRQFASRGTQHAHDRTDEEDKFEAKKRHTDTTKEKQSGMPNNKLHKNDEENMNSLVSFFTYDEKEKDEFFNTLNLNRKYEVDHINILCLSNCDFVVDALRRQPCKRRISIFCPFYVIHDGGSDRGGDRGDHGGAHLDGACGNFEGKKNVPKRISDFLYTIVSDFLPISYKYILMSDLIRAIIVNSELCQGHEREDVEVLKFMDMMQIIGKAV</sequence>
<evidence type="ECO:0000313" key="3">
    <source>
        <dbReference type="Proteomes" id="UP000006319"/>
    </source>
</evidence>
<accession>K6VA19</accession>
<gene>
    <name evidence="2" type="ORF">PCYB_081580</name>
</gene>